<gene>
    <name evidence="9" type="ORF">OIDMADRAFT_107734</name>
</gene>
<dbReference type="SUPFAM" id="SSF103473">
    <property type="entry name" value="MFS general substrate transporter"/>
    <property type="match status" value="1"/>
</dbReference>
<evidence type="ECO:0000256" key="1">
    <source>
        <dbReference type="ARBA" id="ARBA00004141"/>
    </source>
</evidence>
<feature type="transmembrane region" description="Helical" evidence="7">
    <location>
        <begin position="320"/>
        <end position="340"/>
    </location>
</feature>
<evidence type="ECO:0000313" key="10">
    <source>
        <dbReference type="Proteomes" id="UP000054321"/>
    </source>
</evidence>
<evidence type="ECO:0000259" key="8">
    <source>
        <dbReference type="PROSITE" id="PS50850"/>
    </source>
</evidence>
<reference evidence="10" key="2">
    <citation type="submission" date="2015-01" db="EMBL/GenBank/DDBJ databases">
        <title>Evolutionary Origins and Diversification of the Mycorrhizal Mutualists.</title>
        <authorList>
            <consortium name="DOE Joint Genome Institute"/>
            <consortium name="Mycorrhizal Genomics Consortium"/>
            <person name="Kohler A."/>
            <person name="Kuo A."/>
            <person name="Nagy L.G."/>
            <person name="Floudas D."/>
            <person name="Copeland A."/>
            <person name="Barry K.W."/>
            <person name="Cichocki N."/>
            <person name="Veneault-Fourrey C."/>
            <person name="LaButti K."/>
            <person name="Lindquist E.A."/>
            <person name="Lipzen A."/>
            <person name="Lundell T."/>
            <person name="Morin E."/>
            <person name="Murat C."/>
            <person name="Riley R."/>
            <person name="Ohm R."/>
            <person name="Sun H."/>
            <person name="Tunlid A."/>
            <person name="Henrissat B."/>
            <person name="Grigoriev I.V."/>
            <person name="Hibbett D.S."/>
            <person name="Martin F."/>
        </authorList>
    </citation>
    <scope>NUCLEOTIDE SEQUENCE [LARGE SCALE GENOMIC DNA]</scope>
    <source>
        <strain evidence="10">Zn</strain>
    </source>
</reference>
<dbReference type="Pfam" id="PF07690">
    <property type="entry name" value="MFS_1"/>
    <property type="match status" value="1"/>
</dbReference>
<proteinExistence type="inferred from homology"/>
<reference evidence="9 10" key="1">
    <citation type="submission" date="2014-04" db="EMBL/GenBank/DDBJ databases">
        <authorList>
            <consortium name="DOE Joint Genome Institute"/>
            <person name="Kuo A."/>
            <person name="Martino E."/>
            <person name="Perotto S."/>
            <person name="Kohler A."/>
            <person name="Nagy L.G."/>
            <person name="Floudas D."/>
            <person name="Copeland A."/>
            <person name="Barry K.W."/>
            <person name="Cichocki N."/>
            <person name="Veneault-Fourrey C."/>
            <person name="LaButti K."/>
            <person name="Lindquist E.A."/>
            <person name="Lipzen A."/>
            <person name="Lundell T."/>
            <person name="Morin E."/>
            <person name="Murat C."/>
            <person name="Sun H."/>
            <person name="Tunlid A."/>
            <person name="Henrissat B."/>
            <person name="Grigoriev I.V."/>
            <person name="Hibbett D.S."/>
            <person name="Martin F."/>
            <person name="Nordberg H.P."/>
            <person name="Cantor M.N."/>
            <person name="Hua S.X."/>
        </authorList>
    </citation>
    <scope>NUCLEOTIDE SEQUENCE [LARGE SCALE GENOMIC DNA]</scope>
    <source>
        <strain evidence="9 10">Zn</strain>
    </source>
</reference>
<evidence type="ECO:0000256" key="6">
    <source>
        <dbReference type="SAM" id="MobiDB-lite"/>
    </source>
</evidence>
<evidence type="ECO:0000256" key="4">
    <source>
        <dbReference type="ARBA" id="ARBA00022989"/>
    </source>
</evidence>
<sequence length="490" mass="53437">MDRCDVEKQPVSDHQVITADKSTKDPNVVDWDGPDDPENPMNWPTSKKVTAIGLVSLITILSPLASTIISPATEEVMAAFHSTNETLGAFVTSVYLLGYFFGPLILAPLSEIYGRVIIYNTCNFIFVVFNVACALANSLNALIVFRLLAGIAASCPMTLGAGTIADLIPLEKRGLALVSWVMGPVLGPTFGPLAGGYLAQAKGWRWIFWLVSIIAGAVLVVSVLSMRETYAYVILQRKTNRMRRETGNSHLRSALDTGRYPKELLKFSIVRPLKMLLLSPIVFILSLYQAVVYGYIYLLFTTFPRVFQIQYGFSSGSVGLTYLGAGVGSFFGLIICGATSDRLVATLTKRNGGAAKPEYRLPLMYLGAFFIPIGLFLYGWSADKNVHWIVPIIGTTFIGVGMFTIFMPSSTYLIDAFTVYAASAAAASTVFRSLLGALLPLAGNSMYNALGVGWGTSVLGFIAVAFIPVPFLLWTFGERIRNSRFFQVKF</sequence>
<feature type="transmembrane region" description="Helical" evidence="7">
    <location>
        <begin position="454"/>
        <end position="476"/>
    </location>
</feature>
<dbReference type="AlphaFoldDB" id="A0A0C3HFT2"/>
<feature type="region of interest" description="Disordered" evidence="6">
    <location>
        <begin position="1"/>
        <end position="40"/>
    </location>
</feature>
<dbReference type="InterPro" id="IPR020846">
    <property type="entry name" value="MFS_dom"/>
</dbReference>
<accession>A0A0C3HFT2</accession>
<name>A0A0C3HFT2_OIDMZ</name>
<dbReference type="PANTHER" id="PTHR23502:SF68">
    <property type="entry name" value="MULTIDRUG TRANSPORTER, PUTATIVE (AFU_ORTHOLOGUE AFUA_3G01120)-RELATED"/>
    <property type="match status" value="1"/>
</dbReference>
<dbReference type="Proteomes" id="UP000054321">
    <property type="component" value="Unassembled WGS sequence"/>
</dbReference>
<feature type="compositionally biased region" description="Basic and acidic residues" evidence="6">
    <location>
        <begin position="1"/>
        <end position="11"/>
    </location>
</feature>
<evidence type="ECO:0000256" key="3">
    <source>
        <dbReference type="ARBA" id="ARBA00022692"/>
    </source>
</evidence>
<keyword evidence="3 7" id="KW-0812">Transmembrane</keyword>
<protein>
    <recommendedName>
        <fullName evidence="8">Major facilitator superfamily (MFS) profile domain-containing protein</fullName>
    </recommendedName>
</protein>
<feature type="transmembrane region" description="Helical" evidence="7">
    <location>
        <begin position="175"/>
        <end position="194"/>
    </location>
</feature>
<dbReference type="InParanoid" id="A0A0C3HFT2"/>
<keyword evidence="4 7" id="KW-1133">Transmembrane helix</keyword>
<dbReference type="EMBL" id="KN832870">
    <property type="protein sequence ID" value="KIN07076.1"/>
    <property type="molecule type" value="Genomic_DNA"/>
</dbReference>
<dbReference type="OrthoDB" id="5296287at2759"/>
<dbReference type="PANTHER" id="PTHR23502">
    <property type="entry name" value="MAJOR FACILITATOR SUPERFAMILY"/>
    <property type="match status" value="1"/>
</dbReference>
<dbReference type="CDD" id="cd17323">
    <property type="entry name" value="MFS_Tpo1_MDR_like"/>
    <property type="match status" value="1"/>
</dbReference>
<feature type="transmembrane region" description="Helical" evidence="7">
    <location>
        <begin position="361"/>
        <end position="380"/>
    </location>
</feature>
<dbReference type="GO" id="GO:0016020">
    <property type="term" value="C:membrane"/>
    <property type="evidence" value="ECO:0007669"/>
    <property type="project" value="UniProtKB-SubCell"/>
</dbReference>
<dbReference type="PROSITE" id="PS50850">
    <property type="entry name" value="MFS"/>
    <property type="match status" value="1"/>
</dbReference>
<feature type="domain" description="Major facilitator superfamily (MFS) profile" evidence="8">
    <location>
        <begin position="51"/>
        <end position="481"/>
    </location>
</feature>
<feature type="transmembrane region" description="Helical" evidence="7">
    <location>
        <begin position="116"/>
        <end position="137"/>
    </location>
</feature>
<keyword evidence="10" id="KW-1185">Reference proteome</keyword>
<dbReference type="FunFam" id="1.20.1250.20:FF:000011">
    <property type="entry name" value="MFS multidrug transporter, putative"/>
    <property type="match status" value="1"/>
</dbReference>
<comment type="similarity">
    <text evidence="2">Belongs to the major facilitator superfamily.</text>
</comment>
<dbReference type="HOGENOM" id="CLU_008455_1_2_1"/>
<evidence type="ECO:0000256" key="5">
    <source>
        <dbReference type="ARBA" id="ARBA00023136"/>
    </source>
</evidence>
<comment type="subcellular location">
    <subcellularLocation>
        <location evidence="1">Membrane</location>
        <topology evidence="1">Multi-pass membrane protein</topology>
    </subcellularLocation>
</comment>
<dbReference type="STRING" id="913774.A0A0C3HFT2"/>
<dbReference type="InterPro" id="IPR036259">
    <property type="entry name" value="MFS_trans_sf"/>
</dbReference>
<evidence type="ECO:0000256" key="2">
    <source>
        <dbReference type="ARBA" id="ARBA00008335"/>
    </source>
</evidence>
<organism evidence="9 10">
    <name type="scientific">Oidiodendron maius (strain Zn)</name>
    <dbReference type="NCBI Taxonomy" id="913774"/>
    <lineage>
        <taxon>Eukaryota</taxon>
        <taxon>Fungi</taxon>
        <taxon>Dikarya</taxon>
        <taxon>Ascomycota</taxon>
        <taxon>Pezizomycotina</taxon>
        <taxon>Leotiomycetes</taxon>
        <taxon>Leotiomycetes incertae sedis</taxon>
        <taxon>Myxotrichaceae</taxon>
        <taxon>Oidiodendron</taxon>
    </lineage>
</organism>
<feature type="transmembrane region" description="Helical" evidence="7">
    <location>
        <begin position="49"/>
        <end position="69"/>
    </location>
</feature>
<feature type="transmembrane region" description="Helical" evidence="7">
    <location>
        <begin position="276"/>
        <end position="300"/>
    </location>
</feature>
<evidence type="ECO:0000256" key="7">
    <source>
        <dbReference type="SAM" id="Phobius"/>
    </source>
</evidence>
<evidence type="ECO:0000313" key="9">
    <source>
        <dbReference type="EMBL" id="KIN07076.1"/>
    </source>
</evidence>
<feature type="transmembrane region" description="Helical" evidence="7">
    <location>
        <begin position="89"/>
        <end position="109"/>
    </location>
</feature>
<feature type="transmembrane region" description="Helical" evidence="7">
    <location>
        <begin position="386"/>
        <end position="407"/>
    </location>
</feature>
<dbReference type="Gene3D" id="1.20.1250.20">
    <property type="entry name" value="MFS general substrate transporter like domains"/>
    <property type="match status" value="1"/>
</dbReference>
<feature type="transmembrane region" description="Helical" evidence="7">
    <location>
        <begin position="419"/>
        <end position="442"/>
    </location>
</feature>
<dbReference type="GO" id="GO:0022857">
    <property type="term" value="F:transmembrane transporter activity"/>
    <property type="evidence" value="ECO:0007669"/>
    <property type="project" value="InterPro"/>
</dbReference>
<dbReference type="InterPro" id="IPR011701">
    <property type="entry name" value="MFS"/>
</dbReference>
<feature type="transmembrane region" description="Helical" evidence="7">
    <location>
        <begin position="143"/>
        <end position="168"/>
    </location>
</feature>
<feature type="transmembrane region" description="Helical" evidence="7">
    <location>
        <begin position="206"/>
        <end position="235"/>
    </location>
</feature>
<keyword evidence="5 7" id="KW-0472">Membrane</keyword>